<dbReference type="InterPro" id="IPR011008">
    <property type="entry name" value="Dimeric_a/b-barrel"/>
</dbReference>
<feature type="domain" description="ABM" evidence="1">
    <location>
        <begin position="4"/>
        <end position="93"/>
    </location>
</feature>
<evidence type="ECO:0000313" key="2">
    <source>
        <dbReference type="EMBL" id="KAA8884738.1"/>
    </source>
</evidence>
<dbReference type="EMBL" id="VXLC01000018">
    <property type="protein sequence ID" value="KAA8884738.1"/>
    <property type="molecule type" value="Genomic_DNA"/>
</dbReference>
<protein>
    <submittedName>
        <fullName evidence="2">Antibiotic biosynthesis monooxygenase</fullName>
    </submittedName>
</protein>
<dbReference type="PANTHER" id="PTHR33336">
    <property type="entry name" value="QUINOL MONOOXYGENASE YGIN-RELATED"/>
    <property type="match status" value="1"/>
</dbReference>
<dbReference type="GO" id="GO:0004497">
    <property type="term" value="F:monooxygenase activity"/>
    <property type="evidence" value="ECO:0007669"/>
    <property type="project" value="UniProtKB-KW"/>
</dbReference>
<evidence type="ECO:0000313" key="3">
    <source>
        <dbReference type="Proteomes" id="UP000323876"/>
    </source>
</evidence>
<dbReference type="InterPro" id="IPR050744">
    <property type="entry name" value="AI-2_Isomerase_LsrG"/>
</dbReference>
<keyword evidence="2" id="KW-0503">Monooxygenase</keyword>
<reference evidence="2 3" key="1">
    <citation type="submission" date="2019-09" db="EMBL/GenBank/DDBJ databases">
        <authorList>
            <person name="Wang X."/>
        </authorList>
    </citation>
    <scope>NUCLEOTIDE SEQUENCE [LARGE SCALE GENOMIC DNA]</scope>
    <source>
        <strain evidence="2 3">CICC 11023</strain>
    </source>
</reference>
<accession>A0A5N0E5P1</accession>
<dbReference type="InterPro" id="IPR007138">
    <property type="entry name" value="ABM_dom"/>
</dbReference>
<sequence>MTNLVVVARVSATPADADELERRLRLLSDASKTEPGCLEYEVFRSSEHPERFVSIEKYTDADAFAAHRETEHFHSIGLAQVIPMLATRDIQVYPADSRLG</sequence>
<dbReference type="PROSITE" id="PS51725">
    <property type="entry name" value="ABM"/>
    <property type="match status" value="1"/>
</dbReference>
<dbReference type="Pfam" id="PF03992">
    <property type="entry name" value="ABM"/>
    <property type="match status" value="1"/>
</dbReference>
<dbReference type="Proteomes" id="UP000323876">
    <property type="component" value="Unassembled WGS sequence"/>
</dbReference>
<dbReference type="RefSeq" id="WP_150405957.1">
    <property type="nucleotide sequence ID" value="NZ_VXLC01000018.1"/>
</dbReference>
<gene>
    <name evidence="2" type="ORF">F3087_32725</name>
</gene>
<dbReference type="OrthoDB" id="5241825at2"/>
<dbReference type="Gene3D" id="3.30.70.100">
    <property type="match status" value="1"/>
</dbReference>
<proteinExistence type="predicted"/>
<dbReference type="SUPFAM" id="SSF54909">
    <property type="entry name" value="Dimeric alpha+beta barrel"/>
    <property type="match status" value="1"/>
</dbReference>
<dbReference type="PANTHER" id="PTHR33336:SF15">
    <property type="entry name" value="ABM DOMAIN-CONTAINING PROTEIN"/>
    <property type="match status" value="1"/>
</dbReference>
<evidence type="ECO:0000259" key="1">
    <source>
        <dbReference type="PROSITE" id="PS51725"/>
    </source>
</evidence>
<keyword evidence="3" id="KW-1185">Reference proteome</keyword>
<dbReference type="AlphaFoldDB" id="A0A5N0E5P1"/>
<name>A0A5N0E5P1_9NOCA</name>
<comment type="caution">
    <text evidence="2">The sequence shown here is derived from an EMBL/GenBank/DDBJ whole genome shotgun (WGS) entry which is preliminary data.</text>
</comment>
<keyword evidence="2" id="KW-0560">Oxidoreductase</keyword>
<organism evidence="2 3">
    <name type="scientific">Nocardia colli</name>
    <dbReference type="NCBI Taxonomy" id="2545717"/>
    <lineage>
        <taxon>Bacteria</taxon>
        <taxon>Bacillati</taxon>
        <taxon>Actinomycetota</taxon>
        <taxon>Actinomycetes</taxon>
        <taxon>Mycobacteriales</taxon>
        <taxon>Nocardiaceae</taxon>
        <taxon>Nocardia</taxon>
    </lineage>
</organism>